<feature type="region of interest" description="Disordered" evidence="1">
    <location>
        <begin position="27"/>
        <end position="62"/>
    </location>
</feature>
<feature type="compositionally biased region" description="Basic and acidic residues" evidence="1">
    <location>
        <begin position="149"/>
        <end position="159"/>
    </location>
</feature>
<sequence length="159" mass="17179">MAQPWENAPQFGIRLSQGHTSYYRARSRVTTTKWSQPQAPPAEGNPRHGDAGATRRGRKASLEDFSETLGAVCSEHTRWLRQSTGGFGKADSGRAAGLEQRTLPLAGAGGPRRTFVWATQLSNTNNSRRGGGAPEPEATLSGIGDEQTEERQRSTADKT</sequence>
<dbReference type="GeneID" id="85341047"/>
<accession>A0AAI9YV30</accession>
<dbReference type="RefSeq" id="XP_060312200.1">
    <property type="nucleotide sequence ID" value="XM_060457500.1"/>
</dbReference>
<feature type="region of interest" description="Disordered" evidence="1">
    <location>
        <begin position="121"/>
        <end position="159"/>
    </location>
</feature>
<dbReference type="AlphaFoldDB" id="A0AAI9YV30"/>
<keyword evidence="3" id="KW-1185">Reference proteome</keyword>
<evidence type="ECO:0000313" key="3">
    <source>
        <dbReference type="Proteomes" id="UP001240678"/>
    </source>
</evidence>
<evidence type="ECO:0000256" key="1">
    <source>
        <dbReference type="SAM" id="MobiDB-lite"/>
    </source>
</evidence>
<protein>
    <submittedName>
        <fullName evidence="2">Uncharacterized protein</fullName>
    </submittedName>
</protein>
<reference evidence="2 3" key="1">
    <citation type="submission" date="2016-10" db="EMBL/GenBank/DDBJ databases">
        <title>The genome sequence of Colletotrichum fioriniae PJ7.</title>
        <authorList>
            <person name="Baroncelli R."/>
        </authorList>
    </citation>
    <scope>NUCLEOTIDE SEQUENCE [LARGE SCALE GENOMIC DNA]</scope>
    <source>
        <strain evidence="2 3">IMI 309622</strain>
    </source>
</reference>
<comment type="caution">
    <text evidence="2">The sequence shown here is derived from an EMBL/GenBank/DDBJ whole genome shotgun (WGS) entry which is preliminary data.</text>
</comment>
<evidence type="ECO:0000313" key="2">
    <source>
        <dbReference type="EMBL" id="KAK1524254.1"/>
    </source>
</evidence>
<gene>
    <name evidence="2" type="ORF">CCOS01_09341</name>
</gene>
<proteinExistence type="predicted"/>
<dbReference type="EMBL" id="MOOE01000009">
    <property type="protein sequence ID" value="KAK1524254.1"/>
    <property type="molecule type" value="Genomic_DNA"/>
</dbReference>
<dbReference type="Proteomes" id="UP001240678">
    <property type="component" value="Unassembled WGS sequence"/>
</dbReference>
<name>A0AAI9YV30_9PEZI</name>
<feature type="compositionally biased region" description="Polar residues" evidence="1">
    <location>
        <begin position="28"/>
        <end position="37"/>
    </location>
</feature>
<organism evidence="2 3">
    <name type="scientific">Colletotrichum costaricense</name>
    <dbReference type="NCBI Taxonomy" id="1209916"/>
    <lineage>
        <taxon>Eukaryota</taxon>
        <taxon>Fungi</taxon>
        <taxon>Dikarya</taxon>
        <taxon>Ascomycota</taxon>
        <taxon>Pezizomycotina</taxon>
        <taxon>Sordariomycetes</taxon>
        <taxon>Hypocreomycetidae</taxon>
        <taxon>Glomerellales</taxon>
        <taxon>Glomerellaceae</taxon>
        <taxon>Colletotrichum</taxon>
        <taxon>Colletotrichum acutatum species complex</taxon>
    </lineage>
</organism>